<protein>
    <submittedName>
        <fullName evidence="1">Uncharacterized protein</fullName>
    </submittedName>
</protein>
<keyword evidence="2" id="KW-1185">Reference proteome</keyword>
<sequence length="770" mass="88676">MFDTHYRGCGSASRGVVKVTGSRFAHPAEVSSLMCFWGCPTCRDVFWWMEWRRDDNEQDNNSGGVAHLLRRPSFPYLDRGDGQREHLGDRGRPAPCTTRCHAPPLESNCGELWAWDQNVFHFQGSRCRHPALEFAQIGVSDGLILRRPHIAKLPWAMCMFRVSWKLFPAPRRDVHRPNIPSTHPKLNAHLPSFIYLPILPRPPSKQHFRHSFPFLCHQILSLMCVSGGPLLPDEMLNNSKRVRCQTLPENLNLLILSWLTSNQVGVFLKKQLISWKLIQALYVKSFQLNNTNLIHFARKTWTTGRSRHTKWQTAHSVKLAHIEGDEPRQVRYLNFWSDMINPISFTGVQHATPPPLCGFCDPLDIALLVWVGCRTNLCYGSNFSKCRLVFINFLGDLMVKFTAKKIAQLPVVDIQKVPGSFCFTLPKHVHIQAGEVWMAAWLEHAACQLQAVEQVFFAGVNFSKNIFEYFAKIHFGHFKYYSHTFNSSIYFRFNLIKSCEKELWKKSIMFKLKQIKTLCFKLFKPGVVPKILKYVLFLKNKLDLKILHPKKCRNENYYLQICWNLTPKINIELIICILRNLTCDHCTKLRCVNPLKHIISQKSKIRMSTIKLWEFLPTITPPLGRAILSSVLGTFGSNYPEAFGIFETEQISQPNPPLCLHDSTQDPTFETFTSATIKKFKNPSRKAFSLNRKACTSKKNKCRCSHIFSGEGKKNNSILTLDLCSGLLFNQSYLSHVEHQAQHQTQCCLKSTCYATKHLHHLHRRATLNQ</sequence>
<dbReference type="Proteomes" id="UP000037035">
    <property type="component" value="Unassembled WGS sequence"/>
</dbReference>
<dbReference type="EMBL" id="LAVV01006860">
    <property type="protein sequence ID" value="KNZ57994.1"/>
    <property type="molecule type" value="Genomic_DNA"/>
</dbReference>
<reference evidence="1 2" key="1">
    <citation type="submission" date="2015-08" db="EMBL/GenBank/DDBJ databases">
        <title>Next Generation Sequencing and Analysis of the Genome of Puccinia sorghi L Schw, the Causal Agent of Maize Common Rust.</title>
        <authorList>
            <person name="Rochi L."/>
            <person name="Burguener G."/>
            <person name="Darino M."/>
            <person name="Turjanski A."/>
            <person name="Kreff E."/>
            <person name="Dieguez M.J."/>
            <person name="Sacco F."/>
        </authorList>
    </citation>
    <scope>NUCLEOTIDE SEQUENCE [LARGE SCALE GENOMIC DNA]</scope>
    <source>
        <strain evidence="1 2">RO10H11247</strain>
    </source>
</reference>
<organism evidence="1 2">
    <name type="scientific">Puccinia sorghi</name>
    <dbReference type="NCBI Taxonomy" id="27349"/>
    <lineage>
        <taxon>Eukaryota</taxon>
        <taxon>Fungi</taxon>
        <taxon>Dikarya</taxon>
        <taxon>Basidiomycota</taxon>
        <taxon>Pucciniomycotina</taxon>
        <taxon>Pucciniomycetes</taxon>
        <taxon>Pucciniales</taxon>
        <taxon>Pucciniaceae</taxon>
        <taxon>Puccinia</taxon>
    </lineage>
</organism>
<proteinExistence type="predicted"/>
<evidence type="ECO:0000313" key="2">
    <source>
        <dbReference type="Proteomes" id="UP000037035"/>
    </source>
</evidence>
<evidence type="ECO:0000313" key="1">
    <source>
        <dbReference type="EMBL" id="KNZ57994.1"/>
    </source>
</evidence>
<comment type="caution">
    <text evidence="1">The sequence shown here is derived from an EMBL/GenBank/DDBJ whole genome shotgun (WGS) entry which is preliminary data.</text>
</comment>
<accession>A0A0L6VBA2</accession>
<dbReference type="AlphaFoldDB" id="A0A0L6VBA2"/>
<dbReference type="VEuPathDB" id="FungiDB:VP01_201g3"/>
<name>A0A0L6VBA2_9BASI</name>
<gene>
    <name evidence="1" type="ORF">VP01_201g3</name>
</gene>